<gene>
    <name evidence="3" type="ORF">NSMM_400187</name>
</gene>
<feature type="coiled-coil region" evidence="1">
    <location>
        <begin position="223"/>
        <end position="255"/>
    </location>
</feature>
<dbReference type="OrthoDB" id="8561742at2"/>
<name>A0A1G5SH44_9PROT</name>
<evidence type="ECO:0008006" key="5">
    <source>
        <dbReference type="Google" id="ProtNLM"/>
    </source>
</evidence>
<evidence type="ECO:0000256" key="1">
    <source>
        <dbReference type="SAM" id="Coils"/>
    </source>
</evidence>
<dbReference type="AlphaFoldDB" id="A0A1G5SH44"/>
<dbReference type="SMART" id="SM00671">
    <property type="entry name" value="SEL1"/>
    <property type="match status" value="2"/>
</dbReference>
<evidence type="ECO:0000313" key="3">
    <source>
        <dbReference type="EMBL" id="SCZ85709.1"/>
    </source>
</evidence>
<dbReference type="PANTHER" id="PTHR43628:SF1">
    <property type="entry name" value="CHITIN SYNTHASE REGULATORY FACTOR 2-RELATED"/>
    <property type="match status" value="1"/>
</dbReference>
<evidence type="ECO:0000313" key="4">
    <source>
        <dbReference type="Proteomes" id="UP000198729"/>
    </source>
</evidence>
<sequence length="259" mass="28809">MTFHCPECGSERVHQSRVRPGERTAANLFQIPFRCRDCKTRFWGRNTGAYIVTLAGGGFTLFIGWIIWFALLHDEPGSIKLLSDSQPAAMSEAPASNPLLSSAIARGEEIDIKTLNDEETSIPDANNPRYYTTSLFLDKAIKGSADAQYQLGLLYLAGRGTLQDFSEAAEWLTLAAEQNHSLAQYELGLLYQIGQGVELDMEKSYIWFNIAAAAGVEQAILARDKAMRALSAAQLKAAQKEARDWLDNKLKFKQKTNQR</sequence>
<accession>A0A1G5SH44</accession>
<dbReference type="Pfam" id="PF08238">
    <property type="entry name" value="Sel1"/>
    <property type="match status" value="2"/>
</dbReference>
<dbReference type="RefSeq" id="WP_090286207.1">
    <property type="nucleotide sequence ID" value="NZ_FMWO01000048.1"/>
</dbReference>
<dbReference type="Proteomes" id="UP000198729">
    <property type="component" value="Unassembled WGS sequence"/>
</dbReference>
<dbReference type="PANTHER" id="PTHR43628">
    <property type="entry name" value="ACTIVATOR OF C KINASE PROTEIN 1-RELATED"/>
    <property type="match status" value="1"/>
</dbReference>
<protein>
    <recommendedName>
        <fullName evidence="5">Sel1 repeat family protein</fullName>
    </recommendedName>
</protein>
<keyword evidence="1" id="KW-0175">Coiled coil</keyword>
<dbReference type="SUPFAM" id="SSF81901">
    <property type="entry name" value="HCP-like"/>
    <property type="match status" value="1"/>
</dbReference>
<keyword evidence="4" id="KW-1185">Reference proteome</keyword>
<keyword evidence="2" id="KW-0472">Membrane</keyword>
<evidence type="ECO:0000256" key="2">
    <source>
        <dbReference type="SAM" id="Phobius"/>
    </source>
</evidence>
<keyword evidence="2" id="KW-0812">Transmembrane</keyword>
<dbReference type="Gene3D" id="1.25.40.10">
    <property type="entry name" value="Tetratricopeptide repeat domain"/>
    <property type="match status" value="1"/>
</dbReference>
<dbReference type="EMBL" id="FMWO01000048">
    <property type="protein sequence ID" value="SCZ85709.1"/>
    <property type="molecule type" value="Genomic_DNA"/>
</dbReference>
<organism evidence="3 4">
    <name type="scientific">Nitrosomonas mobilis</name>
    <dbReference type="NCBI Taxonomy" id="51642"/>
    <lineage>
        <taxon>Bacteria</taxon>
        <taxon>Pseudomonadati</taxon>
        <taxon>Pseudomonadota</taxon>
        <taxon>Betaproteobacteria</taxon>
        <taxon>Nitrosomonadales</taxon>
        <taxon>Nitrosomonadaceae</taxon>
        <taxon>Nitrosomonas</taxon>
    </lineage>
</organism>
<dbReference type="InterPro" id="IPR006597">
    <property type="entry name" value="Sel1-like"/>
</dbReference>
<proteinExistence type="predicted"/>
<dbReference type="InterPro" id="IPR011990">
    <property type="entry name" value="TPR-like_helical_dom_sf"/>
</dbReference>
<dbReference type="STRING" id="51642.NSMM_400187"/>
<feature type="transmembrane region" description="Helical" evidence="2">
    <location>
        <begin position="49"/>
        <end position="71"/>
    </location>
</feature>
<keyword evidence="2" id="KW-1133">Transmembrane helix</keyword>
<reference evidence="3 4" key="1">
    <citation type="submission" date="2016-10" db="EMBL/GenBank/DDBJ databases">
        <authorList>
            <person name="de Groot N.N."/>
        </authorList>
    </citation>
    <scope>NUCLEOTIDE SEQUENCE [LARGE SCALE GENOMIC DNA]</scope>
    <source>
        <strain evidence="3">1</strain>
    </source>
</reference>
<dbReference type="InterPro" id="IPR052945">
    <property type="entry name" value="Mitotic_Regulator"/>
</dbReference>